<organism evidence="2 3">
    <name type="scientific">Cherax quadricarinatus</name>
    <name type="common">Australian red claw crayfish</name>
    <dbReference type="NCBI Taxonomy" id="27406"/>
    <lineage>
        <taxon>Eukaryota</taxon>
        <taxon>Metazoa</taxon>
        <taxon>Ecdysozoa</taxon>
        <taxon>Arthropoda</taxon>
        <taxon>Crustacea</taxon>
        <taxon>Multicrustacea</taxon>
        <taxon>Malacostraca</taxon>
        <taxon>Eumalacostraca</taxon>
        <taxon>Eucarida</taxon>
        <taxon>Decapoda</taxon>
        <taxon>Pleocyemata</taxon>
        <taxon>Astacidea</taxon>
        <taxon>Parastacoidea</taxon>
        <taxon>Parastacidae</taxon>
        <taxon>Cherax</taxon>
    </lineage>
</organism>
<feature type="region of interest" description="Disordered" evidence="1">
    <location>
        <begin position="529"/>
        <end position="563"/>
    </location>
</feature>
<feature type="compositionally biased region" description="Low complexity" evidence="1">
    <location>
        <begin position="465"/>
        <end position="478"/>
    </location>
</feature>
<dbReference type="AlphaFoldDB" id="A0AAW0WXI2"/>
<feature type="region of interest" description="Disordered" evidence="1">
    <location>
        <begin position="362"/>
        <end position="511"/>
    </location>
</feature>
<feature type="region of interest" description="Disordered" evidence="1">
    <location>
        <begin position="281"/>
        <end position="311"/>
    </location>
</feature>
<sequence length="923" mass="98916">MSGGLTAAGLLALLLAFIGLGVGIYYAYICLRARPLRSKPPTDPEQGPLISPDPDFNGNVEDAPLEASAPVEDDVDTKDKASLDEPDSSNDKVKPPVSDLSDDANKSSGTPKPNDNVLVPVEDETPPAKLMHKRENVPSMNHVAPLGFVTPVLHEPSPDQCPQNIRPIPQPLPEIKVSPAKNAPTPVYIPVPPTSTKKPLALSDEEDGLLLQECFPDDDSLDQECTPKPTSFVPDEKLENSPQNEEPEVSALPLKEDQIQNAPACVPPNVAATTLLSETVHPKSQLENPSSTANLKSIQPVPAPQSAEPKICIAPQPPFNYGWKEDVAHVGKAEEPVTSELSVNQISPLLMKEDIEQLHPIQDAHDLVPINKDKLDKPEEISSGNNNSKHELCSLSPDSSAKELPLQPKVIPIISLQPLDDNENTPKTKSAHGPKMNETVPGDKTDCSPPVYLEPSQPEEILRNPSESSVSSEEAVPPYTEASESNVPESGTTEESPEAVIESSVDDRKRQPLVDSCKPLFVVNVPLESPFENSTEASTVLDKPALKEPSQSKTEAPLHASGIPDEILADIPLKASADTSMASANVPSKASTHVPLEASDIPLEAYISNTDEQYDSTEEDGNSLGIIKEEGSVDTDSETTETDSSEPEVTEYTLSSGRFAPSTSAVLADEVSCALEPEVTKYSRISDVEAFCDSDLDDSEHSDSDDYLSKSVGNNDNNKESKQTNLDSSQDKPDSSSHCAPSLKDTLPSTVDLEDLHSDVLASVTSSNDGYSRSPDPINILSRHKSNSESSDTESEGVEAEAGCLEEIVKMPTAVHKEPPLIPANASPGVPTHPQTCSSPPVPSQPQTSLDNNTEAPVEVSDPHLKNLLNVKVPNKVPQELPDSAEEDMLSSSSSASDLSDDNITTSTPKKSKIPRLFNHNES</sequence>
<evidence type="ECO:0000313" key="3">
    <source>
        <dbReference type="Proteomes" id="UP001445076"/>
    </source>
</evidence>
<feature type="region of interest" description="Disordered" evidence="1">
    <location>
        <begin position="763"/>
        <end position="923"/>
    </location>
</feature>
<feature type="compositionally biased region" description="Acidic residues" evidence="1">
    <location>
        <begin position="612"/>
        <end position="621"/>
    </location>
</feature>
<feature type="compositionally biased region" description="Basic and acidic residues" evidence="1">
    <location>
        <begin position="699"/>
        <end position="708"/>
    </location>
</feature>
<feature type="compositionally biased region" description="Basic and acidic residues" evidence="1">
    <location>
        <begin position="77"/>
        <end position="94"/>
    </location>
</feature>
<feature type="region of interest" description="Disordered" evidence="1">
    <location>
        <begin position="694"/>
        <end position="751"/>
    </location>
</feature>
<dbReference type="Proteomes" id="UP001445076">
    <property type="component" value="Unassembled WGS sequence"/>
</dbReference>
<accession>A0AAW0WXI2</accession>
<feature type="region of interest" description="Disordered" evidence="1">
    <location>
        <begin position="38"/>
        <end position="120"/>
    </location>
</feature>
<feature type="compositionally biased region" description="Low complexity" evidence="1">
    <location>
        <begin position="834"/>
        <end position="849"/>
    </location>
</feature>
<evidence type="ECO:0000313" key="2">
    <source>
        <dbReference type="EMBL" id="KAK8731948.1"/>
    </source>
</evidence>
<name>A0AAW0WXI2_CHEQU</name>
<dbReference type="EMBL" id="JARKIK010000059">
    <property type="protein sequence ID" value="KAK8731948.1"/>
    <property type="molecule type" value="Genomic_DNA"/>
</dbReference>
<feature type="region of interest" description="Disordered" evidence="1">
    <location>
        <begin position="609"/>
        <end position="658"/>
    </location>
</feature>
<evidence type="ECO:0000256" key="1">
    <source>
        <dbReference type="SAM" id="MobiDB-lite"/>
    </source>
</evidence>
<protein>
    <submittedName>
        <fullName evidence="2">Uncharacterized protein</fullName>
    </submittedName>
</protein>
<feature type="compositionally biased region" description="Basic and acidic residues" evidence="1">
    <location>
        <begin position="362"/>
        <end position="380"/>
    </location>
</feature>
<reference evidence="2 3" key="1">
    <citation type="journal article" date="2024" name="BMC Genomics">
        <title>Genome assembly of redclaw crayfish (Cherax quadricarinatus) provides insights into its immune adaptation and hypoxia tolerance.</title>
        <authorList>
            <person name="Liu Z."/>
            <person name="Zheng J."/>
            <person name="Li H."/>
            <person name="Fang K."/>
            <person name="Wang S."/>
            <person name="He J."/>
            <person name="Zhou D."/>
            <person name="Weng S."/>
            <person name="Chi M."/>
            <person name="Gu Z."/>
            <person name="He J."/>
            <person name="Li F."/>
            <person name="Wang M."/>
        </authorList>
    </citation>
    <scope>NUCLEOTIDE SEQUENCE [LARGE SCALE GENOMIC DNA]</scope>
    <source>
        <strain evidence="2">ZL_2023a</strain>
    </source>
</reference>
<feature type="region of interest" description="Disordered" evidence="1">
    <location>
        <begin position="154"/>
        <end position="250"/>
    </location>
</feature>
<comment type="caution">
    <text evidence="2">The sequence shown here is derived from an EMBL/GenBank/DDBJ whole genome shotgun (WGS) entry which is preliminary data.</text>
</comment>
<feature type="compositionally biased region" description="Polar residues" evidence="1">
    <location>
        <begin position="482"/>
        <end position="494"/>
    </location>
</feature>
<proteinExistence type="predicted"/>
<keyword evidence="3" id="KW-1185">Reference proteome</keyword>
<feature type="compositionally biased region" description="Polar residues" evidence="1">
    <location>
        <begin position="285"/>
        <end position="297"/>
    </location>
</feature>
<feature type="compositionally biased region" description="Acidic residues" evidence="1">
    <location>
        <begin position="632"/>
        <end position="649"/>
    </location>
</feature>
<gene>
    <name evidence="2" type="ORF">OTU49_007350</name>
</gene>